<keyword evidence="3" id="KW-1185">Reference proteome</keyword>
<dbReference type="InterPro" id="IPR036397">
    <property type="entry name" value="RNaseH_sf"/>
</dbReference>
<gene>
    <name evidence="2" type="ORF">Tco_1006865</name>
</gene>
<dbReference type="InterPro" id="IPR012337">
    <property type="entry name" value="RNaseH-like_sf"/>
</dbReference>
<name>A0ABQ5FJ19_9ASTR</name>
<evidence type="ECO:0000259" key="1">
    <source>
        <dbReference type="PROSITE" id="PS50879"/>
    </source>
</evidence>
<evidence type="ECO:0000313" key="3">
    <source>
        <dbReference type="Proteomes" id="UP001151760"/>
    </source>
</evidence>
<dbReference type="PROSITE" id="PS50879">
    <property type="entry name" value="RNASE_H_1"/>
    <property type="match status" value="1"/>
</dbReference>
<reference evidence="2" key="1">
    <citation type="journal article" date="2022" name="Int. J. Mol. Sci.">
        <title>Draft Genome of Tanacetum Coccineum: Genomic Comparison of Closely Related Tanacetum-Family Plants.</title>
        <authorList>
            <person name="Yamashiro T."/>
            <person name="Shiraishi A."/>
            <person name="Nakayama K."/>
            <person name="Satake H."/>
        </authorList>
    </citation>
    <scope>NUCLEOTIDE SEQUENCE</scope>
</reference>
<reference evidence="2" key="2">
    <citation type="submission" date="2022-01" db="EMBL/GenBank/DDBJ databases">
        <authorList>
            <person name="Yamashiro T."/>
            <person name="Shiraishi A."/>
            <person name="Satake H."/>
            <person name="Nakayama K."/>
        </authorList>
    </citation>
    <scope>NUCLEOTIDE SEQUENCE</scope>
</reference>
<dbReference type="PANTHER" id="PTHR48475:SF2">
    <property type="entry name" value="RIBONUCLEASE H"/>
    <property type="match status" value="1"/>
</dbReference>
<dbReference type="Pfam" id="PF17919">
    <property type="entry name" value="RT_RNaseH_2"/>
    <property type="match status" value="1"/>
</dbReference>
<dbReference type="InterPro" id="IPR041577">
    <property type="entry name" value="RT_RNaseH_2"/>
</dbReference>
<dbReference type="PANTHER" id="PTHR48475">
    <property type="entry name" value="RIBONUCLEASE H"/>
    <property type="match status" value="1"/>
</dbReference>
<keyword evidence="2" id="KW-0548">Nucleotidyltransferase</keyword>
<dbReference type="SUPFAM" id="SSF53098">
    <property type="entry name" value="Ribonuclease H-like"/>
    <property type="match status" value="1"/>
</dbReference>
<organism evidence="2 3">
    <name type="scientific">Tanacetum coccineum</name>
    <dbReference type="NCBI Taxonomy" id="301880"/>
    <lineage>
        <taxon>Eukaryota</taxon>
        <taxon>Viridiplantae</taxon>
        <taxon>Streptophyta</taxon>
        <taxon>Embryophyta</taxon>
        <taxon>Tracheophyta</taxon>
        <taxon>Spermatophyta</taxon>
        <taxon>Magnoliopsida</taxon>
        <taxon>eudicotyledons</taxon>
        <taxon>Gunneridae</taxon>
        <taxon>Pentapetalae</taxon>
        <taxon>asterids</taxon>
        <taxon>campanulids</taxon>
        <taxon>Asterales</taxon>
        <taxon>Asteraceae</taxon>
        <taxon>Asteroideae</taxon>
        <taxon>Anthemideae</taxon>
        <taxon>Anthemidinae</taxon>
        <taxon>Tanacetum</taxon>
    </lineage>
</organism>
<dbReference type="CDD" id="cd09279">
    <property type="entry name" value="RNase_HI_like"/>
    <property type="match status" value="1"/>
</dbReference>
<dbReference type="InterPro" id="IPR043502">
    <property type="entry name" value="DNA/RNA_pol_sf"/>
</dbReference>
<accession>A0ABQ5FJ19</accession>
<sequence>MYLAVSEESINAVLLVERGKKQIPIYFVSRALKGAEIEYPKLEKLTLALLYAARRLRRKEKETQNARNKELDLENTWKLHTDRAFSFDGSEAGLILVNLEGREYTYALRFEFETTNNKAEYEALLVGLLIAKEIKIEDLEIFVDSQLVENQVEGLFKARQQVIKQYLKKTRETLKSFKSYSMKHVR</sequence>
<proteinExistence type="predicted"/>
<dbReference type="InterPro" id="IPR002156">
    <property type="entry name" value="RNaseH_domain"/>
</dbReference>
<dbReference type="SUPFAM" id="SSF56672">
    <property type="entry name" value="DNA/RNA polymerases"/>
    <property type="match status" value="1"/>
</dbReference>
<comment type="caution">
    <text evidence="2">The sequence shown here is derived from an EMBL/GenBank/DDBJ whole genome shotgun (WGS) entry which is preliminary data.</text>
</comment>
<feature type="domain" description="RNase H type-1" evidence="1">
    <location>
        <begin position="73"/>
        <end position="186"/>
    </location>
</feature>
<protein>
    <submittedName>
        <fullName evidence="2">Reverse transcriptase domain-containing protein</fullName>
    </submittedName>
</protein>
<keyword evidence="2" id="KW-0695">RNA-directed DNA polymerase</keyword>
<dbReference type="Pfam" id="PF13456">
    <property type="entry name" value="RVT_3"/>
    <property type="match status" value="1"/>
</dbReference>
<dbReference type="GO" id="GO:0003964">
    <property type="term" value="F:RNA-directed DNA polymerase activity"/>
    <property type="evidence" value="ECO:0007669"/>
    <property type="project" value="UniProtKB-KW"/>
</dbReference>
<evidence type="ECO:0000313" key="2">
    <source>
        <dbReference type="EMBL" id="GJT63332.1"/>
    </source>
</evidence>
<dbReference type="Gene3D" id="3.30.420.10">
    <property type="entry name" value="Ribonuclease H-like superfamily/Ribonuclease H"/>
    <property type="match status" value="1"/>
</dbReference>
<dbReference type="Proteomes" id="UP001151760">
    <property type="component" value="Unassembled WGS sequence"/>
</dbReference>
<keyword evidence="2" id="KW-0808">Transferase</keyword>
<dbReference type="EMBL" id="BQNB010017452">
    <property type="protein sequence ID" value="GJT63332.1"/>
    <property type="molecule type" value="Genomic_DNA"/>
</dbReference>